<protein>
    <submittedName>
        <fullName evidence="2">Uncharacterized protein</fullName>
    </submittedName>
</protein>
<feature type="transmembrane region" description="Helical" evidence="1">
    <location>
        <begin position="47"/>
        <end position="66"/>
    </location>
</feature>
<evidence type="ECO:0000313" key="3">
    <source>
        <dbReference type="Proteomes" id="UP000319731"/>
    </source>
</evidence>
<keyword evidence="1" id="KW-1133">Transmembrane helix</keyword>
<accession>A0A507CIF7</accession>
<keyword evidence="1" id="KW-0812">Transmembrane</keyword>
<keyword evidence="3" id="KW-1185">Reference proteome</keyword>
<gene>
    <name evidence="2" type="ORF">SmJEL517_g00685</name>
</gene>
<dbReference type="PANTHER" id="PTHR37852:SF1">
    <property type="entry name" value="HIG1 DOMAIN-CONTAINING PROTEIN"/>
    <property type="match status" value="1"/>
</dbReference>
<dbReference type="OrthoDB" id="5584028at2759"/>
<evidence type="ECO:0000256" key="1">
    <source>
        <dbReference type="SAM" id="Phobius"/>
    </source>
</evidence>
<organism evidence="2 3">
    <name type="scientific">Synchytrium microbalum</name>
    <dbReference type="NCBI Taxonomy" id="1806994"/>
    <lineage>
        <taxon>Eukaryota</taxon>
        <taxon>Fungi</taxon>
        <taxon>Fungi incertae sedis</taxon>
        <taxon>Chytridiomycota</taxon>
        <taxon>Chytridiomycota incertae sedis</taxon>
        <taxon>Chytridiomycetes</taxon>
        <taxon>Synchytriales</taxon>
        <taxon>Synchytriaceae</taxon>
        <taxon>Synchytrium</taxon>
    </lineage>
</organism>
<evidence type="ECO:0000313" key="2">
    <source>
        <dbReference type="EMBL" id="TPX37433.1"/>
    </source>
</evidence>
<dbReference type="Proteomes" id="UP000319731">
    <property type="component" value="Unassembled WGS sequence"/>
</dbReference>
<dbReference type="PANTHER" id="PTHR37852">
    <property type="entry name" value="YALI0B21208P"/>
    <property type="match status" value="1"/>
</dbReference>
<dbReference type="STRING" id="1806994.A0A507CIF7"/>
<dbReference type="GeneID" id="42001911"/>
<proteinExistence type="predicted"/>
<reference evidence="2 3" key="1">
    <citation type="journal article" date="2019" name="Sci. Rep.">
        <title>Comparative genomics of chytrid fungi reveal insights into the obligate biotrophic and pathogenic lifestyle of Synchytrium endobioticum.</title>
        <authorList>
            <person name="van de Vossenberg B.T.L.H."/>
            <person name="Warris S."/>
            <person name="Nguyen H.D.T."/>
            <person name="van Gent-Pelzer M.P.E."/>
            <person name="Joly D.L."/>
            <person name="van de Geest H.C."/>
            <person name="Bonants P.J.M."/>
            <person name="Smith D.S."/>
            <person name="Levesque C.A."/>
            <person name="van der Lee T.A.J."/>
        </authorList>
    </citation>
    <scope>NUCLEOTIDE SEQUENCE [LARGE SCALE GENOMIC DNA]</scope>
    <source>
        <strain evidence="2 3">JEL517</strain>
    </source>
</reference>
<dbReference type="RefSeq" id="XP_031027344.1">
    <property type="nucleotide sequence ID" value="XM_031166614.1"/>
</dbReference>
<dbReference type="AlphaFoldDB" id="A0A507CIF7"/>
<dbReference type="EMBL" id="QEAO01000002">
    <property type="protein sequence ID" value="TPX37433.1"/>
    <property type="molecule type" value="Genomic_DNA"/>
</dbReference>
<sequence length="223" mass="24790">MPYDRDEPVEKSRSLVESALNILAYTAHPVATLRTEAFARLHPNELWLSQITTAGFITGFVSGFYLSGRQRGLQFLAENAHRQPKTTKGWYMYHKYKNYEAIYSGTLGGARNGLKFGLIAAAFTVSEQVLEKYVTGGESWMCTTASGVLTGAGFSFSHGFTHSYLRSAVLISGGCGLFIGVLQDVYAMITGYSVKYMNQQREHVELIPSTLINRFRRDKSTAN</sequence>
<comment type="caution">
    <text evidence="2">The sequence shown here is derived from an EMBL/GenBank/DDBJ whole genome shotgun (WGS) entry which is preliminary data.</text>
</comment>
<keyword evidence="1" id="KW-0472">Membrane</keyword>
<name>A0A507CIF7_9FUNG</name>